<name>A0ACD3ANW5_9AGAR</name>
<sequence>MQDEAAFHLATILQLRRLSAVAAMICLVWETIIMLSEEKRSIWRRPFTFVKFLSVFSRFTTLASQSAYCVFILMPESKHEFRHDVCTWWSGLLVGSSQIQLWIVDLVLLLRLYAMYNTNKLVKALLPVLFVEDIIVGTCNAYLTVSTTKFDSSCMPLDVPFSVVYLAINVFSQQVIIWSLTLLKRARVSRSSPLMRLVVRDGTWTCGFVCAIFAFYIPYCMITPATAYAVATWPVVLLSIGACRLILNMHRFDPEETEDGSIEFTSHISLSIPHSGNPSSNQSPNHTAQRT</sequence>
<evidence type="ECO:0000313" key="1">
    <source>
        <dbReference type="EMBL" id="TFK67623.1"/>
    </source>
</evidence>
<reference evidence="1 2" key="1">
    <citation type="journal article" date="2019" name="Nat. Ecol. Evol.">
        <title>Megaphylogeny resolves global patterns of mushroom evolution.</title>
        <authorList>
            <person name="Varga T."/>
            <person name="Krizsan K."/>
            <person name="Foldi C."/>
            <person name="Dima B."/>
            <person name="Sanchez-Garcia M."/>
            <person name="Sanchez-Ramirez S."/>
            <person name="Szollosi G.J."/>
            <person name="Szarkandi J.G."/>
            <person name="Papp V."/>
            <person name="Albert L."/>
            <person name="Andreopoulos W."/>
            <person name="Angelini C."/>
            <person name="Antonin V."/>
            <person name="Barry K.W."/>
            <person name="Bougher N.L."/>
            <person name="Buchanan P."/>
            <person name="Buyck B."/>
            <person name="Bense V."/>
            <person name="Catcheside P."/>
            <person name="Chovatia M."/>
            <person name="Cooper J."/>
            <person name="Damon W."/>
            <person name="Desjardin D."/>
            <person name="Finy P."/>
            <person name="Geml J."/>
            <person name="Haridas S."/>
            <person name="Hughes K."/>
            <person name="Justo A."/>
            <person name="Karasinski D."/>
            <person name="Kautmanova I."/>
            <person name="Kiss B."/>
            <person name="Kocsube S."/>
            <person name="Kotiranta H."/>
            <person name="LaButti K.M."/>
            <person name="Lechner B.E."/>
            <person name="Liimatainen K."/>
            <person name="Lipzen A."/>
            <person name="Lukacs Z."/>
            <person name="Mihaltcheva S."/>
            <person name="Morgado L.N."/>
            <person name="Niskanen T."/>
            <person name="Noordeloos M.E."/>
            <person name="Ohm R.A."/>
            <person name="Ortiz-Santana B."/>
            <person name="Ovrebo C."/>
            <person name="Racz N."/>
            <person name="Riley R."/>
            <person name="Savchenko A."/>
            <person name="Shiryaev A."/>
            <person name="Soop K."/>
            <person name="Spirin V."/>
            <person name="Szebenyi C."/>
            <person name="Tomsovsky M."/>
            <person name="Tulloss R.E."/>
            <person name="Uehling J."/>
            <person name="Grigoriev I.V."/>
            <person name="Vagvolgyi C."/>
            <person name="Papp T."/>
            <person name="Martin F.M."/>
            <person name="Miettinen O."/>
            <person name="Hibbett D.S."/>
            <person name="Nagy L.G."/>
        </authorList>
    </citation>
    <scope>NUCLEOTIDE SEQUENCE [LARGE SCALE GENOMIC DNA]</scope>
    <source>
        <strain evidence="1 2">NL-1719</strain>
    </source>
</reference>
<organism evidence="1 2">
    <name type="scientific">Pluteus cervinus</name>
    <dbReference type="NCBI Taxonomy" id="181527"/>
    <lineage>
        <taxon>Eukaryota</taxon>
        <taxon>Fungi</taxon>
        <taxon>Dikarya</taxon>
        <taxon>Basidiomycota</taxon>
        <taxon>Agaricomycotina</taxon>
        <taxon>Agaricomycetes</taxon>
        <taxon>Agaricomycetidae</taxon>
        <taxon>Agaricales</taxon>
        <taxon>Pluteineae</taxon>
        <taxon>Pluteaceae</taxon>
        <taxon>Pluteus</taxon>
    </lineage>
</organism>
<dbReference type="EMBL" id="ML208371">
    <property type="protein sequence ID" value="TFK67623.1"/>
    <property type="molecule type" value="Genomic_DNA"/>
</dbReference>
<evidence type="ECO:0000313" key="2">
    <source>
        <dbReference type="Proteomes" id="UP000308600"/>
    </source>
</evidence>
<proteinExistence type="predicted"/>
<gene>
    <name evidence="1" type="ORF">BDN72DRAFT_898800</name>
</gene>
<dbReference type="Proteomes" id="UP000308600">
    <property type="component" value="Unassembled WGS sequence"/>
</dbReference>
<keyword evidence="2" id="KW-1185">Reference proteome</keyword>
<accession>A0ACD3ANW5</accession>
<protein>
    <submittedName>
        <fullName evidence="1">Uncharacterized protein</fullName>
    </submittedName>
</protein>